<dbReference type="EMBL" id="JACBZY010000001">
    <property type="protein sequence ID" value="NYH00484.1"/>
    <property type="molecule type" value="Genomic_DNA"/>
</dbReference>
<gene>
    <name evidence="2" type="ORF">BJ979_003109</name>
</gene>
<evidence type="ECO:0000313" key="2">
    <source>
        <dbReference type="EMBL" id="NYH00484.1"/>
    </source>
</evidence>
<dbReference type="InterPro" id="IPR036291">
    <property type="entry name" value="NAD(P)-bd_dom_sf"/>
</dbReference>
<dbReference type="Gene3D" id="3.40.50.720">
    <property type="entry name" value="NAD(P)-binding Rossmann-like Domain"/>
    <property type="match status" value="1"/>
</dbReference>
<accession>A0A852YD80</accession>
<dbReference type="Proteomes" id="UP000553888">
    <property type="component" value="Unassembled WGS sequence"/>
</dbReference>
<proteinExistence type="predicted"/>
<dbReference type="SUPFAM" id="SSF51735">
    <property type="entry name" value="NAD(P)-binding Rossmann-fold domains"/>
    <property type="match status" value="1"/>
</dbReference>
<dbReference type="Pfam" id="PF05368">
    <property type="entry name" value="NmrA"/>
    <property type="match status" value="1"/>
</dbReference>
<dbReference type="PANTHER" id="PTHR47129:SF1">
    <property type="entry name" value="NMRA-LIKE DOMAIN-CONTAINING PROTEIN"/>
    <property type="match status" value="1"/>
</dbReference>
<protein>
    <submittedName>
        <fullName evidence="2">Uncharacterized protein YbjT (DUF2867 family)</fullName>
    </submittedName>
</protein>
<reference evidence="2 3" key="1">
    <citation type="submission" date="2020-07" db="EMBL/GenBank/DDBJ databases">
        <title>Sequencing the genomes of 1000 actinobacteria strains.</title>
        <authorList>
            <person name="Klenk H.-P."/>
        </authorList>
    </citation>
    <scope>NUCLEOTIDE SEQUENCE [LARGE SCALE GENOMIC DNA]</scope>
    <source>
        <strain evidence="2 3">DSM 23141</strain>
    </source>
</reference>
<dbReference type="RefSeq" id="WP_179569336.1">
    <property type="nucleotide sequence ID" value="NZ_JACBZY010000001.1"/>
</dbReference>
<dbReference type="AlphaFoldDB" id="A0A852YD80"/>
<keyword evidence="3" id="KW-1185">Reference proteome</keyword>
<evidence type="ECO:0000313" key="3">
    <source>
        <dbReference type="Proteomes" id="UP000553888"/>
    </source>
</evidence>
<dbReference type="InterPro" id="IPR008030">
    <property type="entry name" value="NmrA-like"/>
</dbReference>
<dbReference type="CDD" id="cd05269">
    <property type="entry name" value="TMR_SDR_a"/>
    <property type="match status" value="1"/>
</dbReference>
<comment type="caution">
    <text evidence="2">The sequence shown here is derived from an EMBL/GenBank/DDBJ whole genome shotgun (WGS) entry which is preliminary data.</text>
</comment>
<organism evidence="2 3">
    <name type="scientific">Schumannella luteola</name>
    <dbReference type="NCBI Taxonomy" id="472059"/>
    <lineage>
        <taxon>Bacteria</taxon>
        <taxon>Bacillati</taxon>
        <taxon>Actinomycetota</taxon>
        <taxon>Actinomycetes</taxon>
        <taxon>Micrococcales</taxon>
        <taxon>Microbacteriaceae</taxon>
        <taxon>Schumannella</taxon>
    </lineage>
</organism>
<dbReference type="InterPro" id="IPR052718">
    <property type="entry name" value="NmrA-type_oxidoreductase"/>
</dbReference>
<name>A0A852YD80_9MICO</name>
<dbReference type="Gene3D" id="3.90.25.10">
    <property type="entry name" value="UDP-galactose 4-epimerase, domain 1"/>
    <property type="match status" value="1"/>
</dbReference>
<dbReference type="PANTHER" id="PTHR47129">
    <property type="entry name" value="QUINONE OXIDOREDUCTASE 2"/>
    <property type="match status" value="1"/>
</dbReference>
<feature type="domain" description="NmrA-like" evidence="1">
    <location>
        <begin position="2"/>
        <end position="259"/>
    </location>
</feature>
<sequence length="295" mass="30547">MIVITGATGAFGGATVDHLLAELPASEIAVVARDVTTAQRFAELGVEVREGDYARPATLPAAFADAEQLLLVSSSDPHADAVALHRTAIDAAVDAGVGRVLYTSHQGAAPASPFFPAQHHHATERLLADSGLAWTSLRNGFYLHSLTWLLGPWQQSGVIAVPADGPVSWTSRDDEAEAAARILLAGRAAGSRAFDGPVTLTASAAPSFAEIAAVASDVTGREITSTVLSEEDWVAQRVADGQPEPMARFLLGMYQAAGAGLFAGTDPLLAELLEREPASVRDFLSVEAAAATSAG</sequence>
<evidence type="ECO:0000259" key="1">
    <source>
        <dbReference type="Pfam" id="PF05368"/>
    </source>
</evidence>